<feature type="domain" description="AT3G52170-like helix-turn-helix" evidence="1">
    <location>
        <begin position="31"/>
        <end position="79"/>
    </location>
</feature>
<dbReference type="PANTHER" id="PTHR34568">
    <property type="entry name" value="RRM DOMAIN-CONTAINING PROTEIN"/>
    <property type="match status" value="1"/>
</dbReference>
<reference evidence="2" key="2">
    <citation type="submission" date="2020-07" db="EMBL/GenBank/DDBJ databases">
        <authorList>
            <person name="Vera ALvarez R."/>
            <person name="Arias-Moreno D.M."/>
            <person name="Jimenez-Jacinto V."/>
            <person name="Jimenez-Bremont J.F."/>
            <person name="Swaminathan K."/>
            <person name="Moose S.P."/>
            <person name="Guerrero-Gonzalez M.L."/>
            <person name="Marino-Ramirez L."/>
            <person name="Landsman D."/>
            <person name="Rodriguez-Kessler M."/>
            <person name="Delgado-Sanchez P."/>
        </authorList>
    </citation>
    <scope>NUCLEOTIDE SEQUENCE</scope>
    <source>
        <tissue evidence="2">Cladode</tissue>
    </source>
</reference>
<accession>A0A7C8Z3K3</accession>
<reference evidence="2" key="1">
    <citation type="journal article" date="2013" name="J. Plant Res.">
        <title>Effect of fungi and light on seed germination of three Opuntia species from semiarid lands of central Mexico.</title>
        <authorList>
            <person name="Delgado-Sanchez P."/>
            <person name="Jimenez-Bremont J.F."/>
            <person name="Guerrero-Gonzalez Mde L."/>
            <person name="Flores J."/>
        </authorList>
    </citation>
    <scope>NUCLEOTIDE SEQUENCE</scope>
    <source>
        <tissue evidence="2">Cladode</tissue>
    </source>
</reference>
<sequence>MYAIKASWVGQTFALATTNDSGGRKSRIRRSKEERKAMIESFIKRYQIINDGNFPSLNLTHKEVGGSFYTVREIVREIIQENKVLGPARFSGKAQKGHIVTEDYSSESSSSQAQILLSVNKLDGVSKYHKNDSVGLTSDANGHCTNHQDLDSLQCSTEKRADDMSEVSDESAGISVNENDRQYESLEPSLNNVAHCLNDNQIGDAQFVISTQTNGVSKESDEIGEGSLVTETSQGDKQKELVGACNAELTVPTIELEVETFPLRPAIKEIDGVSSTSTGLVDINGTLNNLGTKHNEISNGVPQFDKFASPDSLSAMVTAKGAGGSEHSTTVPGIVKQMAEIKNQVIQGEQADCTNKTLEMLPSSAVRDQSIPFDEGCVYKVASHSGSASNTMDQSEEIDELQSKKAPKGMSCLENSSTGISNKVTSKAPVSGVANGSYIQKENRAMTGASATLDRIDLESWESKKASNQETNPLLAFLKAFVDAFMKFWSE</sequence>
<dbReference type="InterPro" id="IPR058942">
    <property type="entry name" value="AT3G52170-like"/>
</dbReference>
<evidence type="ECO:0000313" key="2">
    <source>
        <dbReference type="EMBL" id="MBA4633516.1"/>
    </source>
</evidence>
<dbReference type="InterPro" id="IPR058941">
    <property type="entry name" value="HTH_AT3G52170-like"/>
</dbReference>
<dbReference type="Pfam" id="PF25896">
    <property type="entry name" value="HTH_AT3G52170"/>
    <property type="match status" value="1"/>
</dbReference>
<dbReference type="PANTHER" id="PTHR34568:SF1">
    <property type="entry name" value="DNA BINDING PROTEIN"/>
    <property type="match status" value="1"/>
</dbReference>
<protein>
    <recommendedName>
        <fullName evidence="1">AT3G52170-like helix-turn-helix domain-containing protein</fullName>
    </recommendedName>
</protein>
<evidence type="ECO:0000259" key="1">
    <source>
        <dbReference type="Pfam" id="PF25896"/>
    </source>
</evidence>
<dbReference type="EMBL" id="GISG01087303">
    <property type="protein sequence ID" value="MBA4633516.1"/>
    <property type="molecule type" value="Transcribed_RNA"/>
</dbReference>
<organism evidence="2">
    <name type="scientific">Opuntia streptacantha</name>
    <name type="common">Prickly pear cactus</name>
    <name type="synonym">Opuntia cardona</name>
    <dbReference type="NCBI Taxonomy" id="393608"/>
    <lineage>
        <taxon>Eukaryota</taxon>
        <taxon>Viridiplantae</taxon>
        <taxon>Streptophyta</taxon>
        <taxon>Embryophyta</taxon>
        <taxon>Tracheophyta</taxon>
        <taxon>Spermatophyta</taxon>
        <taxon>Magnoliopsida</taxon>
        <taxon>eudicotyledons</taxon>
        <taxon>Gunneridae</taxon>
        <taxon>Pentapetalae</taxon>
        <taxon>Caryophyllales</taxon>
        <taxon>Cactineae</taxon>
        <taxon>Cactaceae</taxon>
        <taxon>Opuntioideae</taxon>
        <taxon>Opuntia</taxon>
    </lineage>
</organism>
<dbReference type="AlphaFoldDB" id="A0A7C8Z3K3"/>
<proteinExistence type="predicted"/>
<name>A0A7C8Z3K3_OPUST</name>